<comment type="caution">
    <text evidence="3">The sequence shown here is derived from an EMBL/GenBank/DDBJ whole genome shotgun (WGS) entry which is preliminary data.</text>
</comment>
<dbReference type="AlphaFoldDB" id="A0A917ULY8"/>
<feature type="transmembrane region" description="Helical" evidence="2">
    <location>
        <begin position="178"/>
        <end position="203"/>
    </location>
</feature>
<sequence length="224" mass="23282">MSQPHVPGTPDESAHTTGADGVSGASAQPAPAQRDERPRPQYGEYAPEGWTWQPPAGEHTSDPAPQMSAPPPPARGRWGAAAASGAPGAVPTATRAPSWDRVATIVLLVVGAFGAWSTAASMQQLAQQIRLSHTMLGIGEYTPPAWLPTLSVIGMVAQLALYAAVLLLSLVRLRARRIAFWIPLAGGGVSFLVTAVILAVVMLNDPTYLSFLESGGVPTAPPTP</sequence>
<feature type="transmembrane region" description="Helical" evidence="2">
    <location>
        <begin position="105"/>
        <end position="126"/>
    </location>
</feature>
<organism evidence="3 4">
    <name type="scientific">Agromyces bauzanensis</name>
    <dbReference type="NCBI Taxonomy" id="1308924"/>
    <lineage>
        <taxon>Bacteria</taxon>
        <taxon>Bacillati</taxon>
        <taxon>Actinomycetota</taxon>
        <taxon>Actinomycetes</taxon>
        <taxon>Micrococcales</taxon>
        <taxon>Microbacteriaceae</taxon>
        <taxon>Agromyces</taxon>
    </lineage>
</organism>
<feature type="compositionally biased region" description="Low complexity" evidence="1">
    <location>
        <begin position="75"/>
        <end position="94"/>
    </location>
</feature>
<evidence type="ECO:0000256" key="2">
    <source>
        <dbReference type="SAM" id="Phobius"/>
    </source>
</evidence>
<dbReference type="Proteomes" id="UP000636956">
    <property type="component" value="Unassembled WGS sequence"/>
</dbReference>
<dbReference type="EMBL" id="BMMD01000001">
    <property type="protein sequence ID" value="GGJ66920.1"/>
    <property type="molecule type" value="Genomic_DNA"/>
</dbReference>
<feature type="region of interest" description="Disordered" evidence="1">
    <location>
        <begin position="1"/>
        <end position="94"/>
    </location>
</feature>
<evidence type="ECO:0000256" key="1">
    <source>
        <dbReference type="SAM" id="MobiDB-lite"/>
    </source>
</evidence>
<evidence type="ECO:0000313" key="4">
    <source>
        <dbReference type="Proteomes" id="UP000636956"/>
    </source>
</evidence>
<feature type="transmembrane region" description="Helical" evidence="2">
    <location>
        <begin position="146"/>
        <end position="171"/>
    </location>
</feature>
<keyword evidence="4" id="KW-1185">Reference proteome</keyword>
<keyword evidence="2" id="KW-0472">Membrane</keyword>
<dbReference type="RefSeq" id="WP_188741470.1">
    <property type="nucleotide sequence ID" value="NZ_BAABFW010000007.1"/>
</dbReference>
<accession>A0A917ULY8</accession>
<name>A0A917ULY8_9MICO</name>
<protein>
    <submittedName>
        <fullName evidence="3">Uncharacterized protein</fullName>
    </submittedName>
</protein>
<reference evidence="3" key="2">
    <citation type="submission" date="2020-09" db="EMBL/GenBank/DDBJ databases">
        <authorList>
            <person name="Sun Q."/>
            <person name="Zhou Y."/>
        </authorList>
    </citation>
    <scope>NUCLEOTIDE SEQUENCE</scope>
    <source>
        <strain evidence="3">CGMCC 1.8984</strain>
    </source>
</reference>
<keyword evidence="2" id="KW-1133">Transmembrane helix</keyword>
<keyword evidence="2" id="KW-0812">Transmembrane</keyword>
<reference evidence="3" key="1">
    <citation type="journal article" date="2014" name="Int. J. Syst. Evol. Microbiol.">
        <title>Complete genome sequence of Corynebacterium casei LMG S-19264T (=DSM 44701T), isolated from a smear-ripened cheese.</title>
        <authorList>
            <consortium name="US DOE Joint Genome Institute (JGI-PGF)"/>
            <person name="Walter F."/>
            <person name="Albersmeier A."/>
            <person name="Kalinowski J."/>
            <person name="Ruckert C."/>
        </authorList>
    </citation>
    <scope>NUCLEOTIDE SEQUENCE</scope>
    <source>
        <strain evidence="3">CGMCC 1.8984</strain>
    </source>
</reference>
<gene>
    <name evidence="3" type="ORF">GCM10011372_00880</name>
</gene>
<proteinExistence type="predicted"/>
<evidence type="ECO:0000313" key="3">
    <source>
        <dbReference type="EMBL" id="GGJ66920.1"/>
    </source>
</evidence>
<dbReference type="InterPro" id="IPR046231">
    <property type="entry name" value="DUF6264"/>
</dbReference>
<dbReference type="Pfam" id="PF19779">
    <property type="entry name" value="DUF6264"/>
    <property type="match status" value="1"/>
</dbReference>